<keyword evidence="2" id="KW-0808">Transferase</keyword>
<comment type="caution">
    <text evidence="2">The sequence shown here is derived from an EMBL/GenBank/DDBJ whole genome shotgun (WGS) entry which is preliminary data.</text>
</comment>
<dbReference type="Proteomes" id="UP000050465">
    <property type="component" value="Unassembled WGS sequence"/>
</dbReference>
<dbReference type="Pfam" id="PF00535">
    <property type="entry name" value="Glycos_transf_2"/>
    <property type="match status" value="1"/>
</dbReference>
<accession>A0A0P7YVP5</accession>
<proteinExistence type="predicted"/>
<gene>
    <name evidence="2" type="ORF">HLUCCA11_14570</name>
</gene>
<dbReference type="CDD" id="cd00761">
    <property type="entry name" value="Glyco_tranf_GTA_type"/>
    <property type="match status" value="1"/>
</dbReference>
<dbReference type="InterPro" id="IPR029044">
    <property type="entry name" value="Nucleotide-diphossugar_trans"/>
</dbReference>
<reference evidence="2 3" key="1">
    <citation type="submission" date="2015-09" db="EMBL/GenBank/DDBJ databases">
        <title>Identification and resolution of microdiversity through metagenomic sequencing of parallel consortia.</title>
        <authorList>
            <person name="Nelson W.C."/>
            <person name="Romine M.F."/>
            <person name="Lindemann S.R."/>
        </authorList>
    </citation>
    <scope>NUCLEOTIDE SEQUENCE [LARGE SCALE GENOMIC DNA]</scope>
    <source>
        <strain evidence="2">Ana</strain>
    </source>
</reference>
<evidence type="ECO:0000313" key="3">
    <source>
        <dbReference type="Proteomes" id="UP000050465"/>
    </source>
</evidence>
<dbReference type="InterPro" id="IPR001173">
    <property type="entry name" value="Glyco_trans_2-like"/>
</dbReference>
<dbReference type="PANTHER" id="PTHR22916:SF56">
    <property type="entry name" value="GLYCOSYL TRANSFERASE"/>
    <property type="match status" value="1"/>
</dbReference>
<organism evidence="2 3">
    <name type="scientific">Phormidesmis priestleyi Ana</name>
    <dbReference type="NCBI Taxonomy" id="1666911"/>
    <lineage>
        <taxon>Bacteria</taxon>
        <taxon>Bacillati</taxon>
        <taxon>Cyanobacteriota</taxon>
        <taxon>Cyanophyceae</taxon>
        <taxon>Leptolyngbyales</taxon>
        <taxon>Leptolyngbyaceae</taxon>
        <taxon>Phormidesmis</taxon>
    </lineage>
</organism>
<protein>
    <submittedName>
        <fullName evidence="2">Glycosyltransferases involved in cell wall biogenesis</fullName>
    </submittedName>
</protein>
<dbReference type="SUPFAM" id="SSF53448">
    <property type="entry name" value="Nucleotide-diphospho-sugar transferases"/>
    <property type="match status" value="1"/>
</dbReference>
<name>A0A0P7YVP5_9CYAN</name>
<dbReference type="PANTHER" id="PTHR22916">
    <property type="entry name" value="GLYCOSYLTRANSFERASE"/>
    <property type="match status" value="1"/>
</dbReference>
<sequence>MPSCTQPRVSIGLPVYNGEKYLSETLEAILAQTFQDFELIIADNASTDNTEEICRAYAAKDARVRYYRNEENRGPAWNHNYVFELSRGEYFRWAAYDDLLAPELVEKSVEILDNDDSVVLCHAMAHVIAEPNCKARGKYDIQLNTDSEKPSERFYGLLFGDRKFGDHRCYQVYGVIRADVLKQTDLIGYYAHADGVLLVQLSFLGRFHQIPEYLFFPRYHEKQSTEIARSRYHLYTAWFDPTKTGKITFPRWKIFFEYFKATWRAPISFSERGVCCFHLLNWLRKKRYRLREDLKIATKLVLARRFT</sequence>
<feature type="domain" description="Glycosyltransferase 2-like" evidence="1">
    <location>
        <begin position="10"/>
        <end position="173"/>
    </location>
</feature>
<evidence type="ECO:0000313" key="2">
    <source>
        <dbReference type="EMBL" id="KPQ34520.1"/>
    </source>
</evidence>
<dbReference type="EMBL" id="LJZR01000019">
    <property type="protein sequence ID" value="KPQ34520.1"/>
    <property type="molecule type" value="Genomic_DNA"/>
</dbReference>
<dbReference type="AlphaFoldDB" id="A0A0P7YVP5"/>
<evidence type="ECO:0000259" key="1">
    <source>
        <dbReference type="Pfam" id="PF00535"/>
    </source>
</evidence>
<dbReference type="STRING" id="1666911.HLUCCA11_14570"/>
<dbReference type="GO" id="GO:0016740">
    <property type="term" value="F:transferase activity"/>
    <property type="evidence" value="ECO:0007669"/>
    <property type="project" value="UniProtKB-KW"/>
</dbReference>
<dbReference type="Gene3D" id="3.90.550.10">
    <property type="entry name" value="Spore Coat Polysaccharide Biosynthesis Protein SpsA, Chain A"/>
    <property type="match status" value="1"/>
</dbReference>